<feature type="region of interest" description="Disordered" evidence="7">
    <location>
        <begin position="113"/>
        <end position="151"/>
    </location>
</feature>
<keyword evidence="4" id="KW-0256">Endoplasmic reticulum</keyword>
<dbReference type="Pfam" id="PF04622">
    <property type="entry name" value="ERG2_Sigma1R"/>
    <property type="match status" value="1"/>
</dbReference>
<keyword evidence="9" id="KW-1185">Reference proteome</keyword>
<dbReference type="InterPro" id="IPR006716">
    <property type="entry name" value="ERG2_sigma1_rcpt-like"/>
</dbReference>
<dbReference type="GO" id="GO:0005789">
    <property type="term" value="C:endoplasmic reticulum membrane"/>
    <property type="evidence" value="ECO:0007669"/>
    <property type="project" value="UniProtKB-SubCell"/>
</dbReference>
<evidence type="ECO:0000256" key="1">
    <source>
        <dbReference type="ARBA" id="ARBA00004586"/>
    </source>
</evidence>
<evidence type="ECO:0000313" key="9">
    <source>
        <dbReference type="Proteomes" id="UP000734854"/>
    </source>
</evidence>
<comment type="similarity">
    <text evidence="2">Belongs to the ERG2 family.</text>
</comment>
<feature type="compositionally biased region" description="Low complexity" evidence="7">
    <location>
        <begin position="36"/>
        <end position="48"/>
    </location>
</feature>
<keyword evidence="5" id="KW-1133">Transmembrane helix</keyword>
<dbReference type="Proteomes" id="UP000734854">
    <property type="component" value="Unassembled WGS sequence"/>
</dbReference>
<organism evidence="8 9">
    <name type="scientific">Zingiber officinale</name>
    <name type="common">Ginger</name>
    <name type="synonym">Amomum zingiber</name>
    <dbReference type="NCBI Taxonomy" id="94328"/>
    <lineage>
        <taxon>Eukaryota</taxon>
        <taxon>Viridiplantae</taxon>
        <taxon>Streptophyta</taxon>
        <taxon>Embryophyta</taxon>
        <taxon>Tracheophyta</taxon>
        <taxon>Spermatophyta</taxon>
        <taxon>Magnoliopsida</taxon>
        <taxon>Liliopsida</taxon>
        <taxon>Zingiberales</taxon>
        <taxon>Zingiberaceae</taxon>
        <taxon>Zingiber</taxon>
    </lineage>
</organism>
<evidence type="ECO:0000256" key="6">
    <source>
        <dbReference type="ARBA" id="ARBA00023136"/>
    </source>
</evidence>
<accession>A0A8J5GUQ8</accession>
<evidence type="ECO:0000256" key="7">
    <source>
        <dbReference type="SAM" id="MobiDB-lite"/>
    </source>
</evidence>
<gene>
    <name evidence="8" type="ORF">ZIOFF_025243</name>
</gene>
<sequence length="390" mass="43423">MTKSPFSLSFSASFRLEDEDKRREFERGRAAMNTPATASSRTRSATTSTRDRRDARSGGDSCYFPGCRKDTNCHCEICLASIHATRDLLPSAVSSLHQSFLTKLFDPRSSKASLAPVPYGDESPPSTRESADSTVTPPSTPPPRYPVKSRAVEEKSVQKKHSWPLFSFPVKVLVGFLLLWAADSGFSALLSKDFGPKLTPDVVSRFGEECRVLRNDLKGMLELLQKRLEGVLDGKVANCSSIDSNWKMNQDDQFLLQWRCVLHNSVAERVSIWGSPLKTTGLLATGPSPPSMTLLSGKIKEWTDGNLQSTTRTINGSSWMYESCSSAALHLNAETWVLQYEQSGLFHLRGLIPVAWEALRLKTLKKLKGRVFRMLRQCCSLEQHQVAFPT</sequence>
<dbReference type="EMBL" id="JACMSC010000007">
    <property type="protein sequence ID" value="KAG6514868.1"/>
    <property type="molecule type" value="Genomic_DNA"/>
</dbReference>
<comment type="subcellular location">
    <subcellularLocation>
        <location evidence="1">Endoplasmic reticulum membrane</location>
    </subcellularLocation>
</comment>
<evidence type="ECO:0000256" key="2">
    <source>
        <dbReference type="ARBA" id="ARBA00007141"/>
    </source>
</evidence>
<feature type="region of interest" description="Disordered" evidence="7">
    <location>
        <begin position="20"/>
        <end position="61"/>
    </location>
</feature>
<dbReference type="PANTHER" id="PTHR10868">
    <property type="entry name" value="SIGMA 1-TYPE OPIOID RECEPTOR-RELATED"/>
    <property type="match status" value="1"/>
</dbReference>
<evidence type="ECO:0000256" key="4">
    <source>
        <dbReference type="ARBA" id="ARBA00022824"/>
    </source>
</evidence>
<evidence type="ECO:0000313" key="8">
    <source>
        <dbReference type="EMBL" id="KAG6514868.1"/>
    </source>
</evidence>
<feature type="compositionally biased region" description="Basic and acidic residues" evidence="7">
    <location>
        <begin position="20"/>
        <end position="29"/>
    </location>
</feature>
<reference evidence="8 9" key="1">
    <citation type="submission" date="2020-08" db="EMBL/GenBank/DDBJ databases">
        <title>Plant Genome Project.</title>
        <authorList>
            <person name="Zhang R.-G."/>
        </authorList>
    </citation>
    <scope>NUCLEOTIDE SEQUENCE [LARGE SCALE GENOMIC DNA]</scope>
    <source>
        <tissue evidence="8">Rhizome</tissue>
    </source>
</reference>
<evidence type="ECO:0000256" key="3">
    <source>
        <dbReference type="ARBA" id="ARBA00022692"/>
    </source>
</evidence>
<evidence type="ECO:0000256" key="5">
    <source>
        <dbReference type="ARBA" id="ARBA00022989"/>
    </source>
</evidence>
<protein>
    <submittedName>
        <fullName evidence="8">Uncharacterized protein</fullName>
    </submittedName>
</protein>
<dbReference type="PANTHER" id="PTHR10868:SF1">
    <property type="entry name" value="SIGMA NON-OPIOID INTRACELLULAR RECEPTOR 1"/>
    <property type="match status" value="1"/>
</dbReference>
<dbReference type="OrthoDB" id="347124at2759"/>
<comment type="caution">
    <text evidence="8">The sequence shown here is derived from an EMBL/GenBank/DDBJ whole genome shotgun (WGS) entry which is preliminary data.</text>
</comment>
<dbReference type="AlphaFoldDB" id="A0A8J5GUQ8"/>
<keyword evidence="6" id="KW-0472">Membrane</keyword>
<name>A0A8J5GUQ8_ZINOF</name>
<proteinExistence type="inferred from homology"/>
<keyword evidence="3" id="KW-0812">Transmembrane</keyword>